<organism evidence="7 8">
    <name type="scientific">Sabulicella glaciei</name>
    <dbReference type="NCBI Taxonomy" id="2984948"/>
    <lineage>
        <taxon>Bacteria</taxon>
        <taxon>Pseudomonadati</taxon>
        <taxon>Pseudomonadota</taxon>
        <taxon>Alphaproteobacteria</taxon>
        <taxon>Acetobacterales</taxon>
        <taxon>Acetobacteraceae</taxon>
        <taxon>Sabulicella</taxon>
    </lineage>
</organism>
<dbReference type="InterPro" id="IPR004837">
    <property type="entry name" value="NaCa_Exmemb"/>
</dbReference>
<evidence type="ECO:0000256" key="4">
    <source>
        <dbReference type="ARBA" id="ARBA00023136"/>
    </source>
</evidence>
<keyword evidence="3 5" id="KW-1133">Transmembrane helix</keyword>
<comment type="caution">
    <text evidence="7">The sequence shown here is derived from an EMBL/GenBank/DDBJ whole genome shotgun (WGS) entry which is preliminary data.</text>
</comment>
<evidence type="ECO:0000313" key="7">
    <source>
        <dbReference type="EMBL" id="MCW8088327.1"/>
    </source>
</evidence>
<gene>
    <name evidence="7" type="ORF">OF850_22350</name>
</gene>
<dbReference type="NCBIfam" id="TIGR00367">
    <property type="entry name" value="calcium/sodium antiporter"/>
    <property type="match status" value="1"/>
</dbReference>
<dbReference type="PANTHER" id="PTHR10846">
    <property type="entry name" value="SODIUM/POTASSIUM/CALCIUM EXCHANGER"/>
    <property type="match status" value="1"/>
</dbReference>
<proteinExistence type="predicted"/>
<dbReference type="EMBL" id="JAPFQI010000033">
    <property type="protein sequence ID" value="MCW8088327.1"/>
    <property type="molecule type" value="Genomic_DNA"/>
</dbReference>
<dbReference type="PANTHER" id="PTHR10846:SF8">
    <property type="entry name" value="INNER MEMBRANE PROTEIN YRBG"/>
    <property type="match status" value="1"/>
</dbReference>
<dbReference type="RefSeq" id="WP_301592525.1">
    <property type="nucleotide sequence ID" value="NZ_JAPFQI010000033.1"/>
</dbReference>
<evidence type="ECO:0000259" key="6">
    <source>
        <dbReference type="Pfam" id="PF01699"/>
    </source>
</evidence>
<feature type="transmembrane region" description="Helical" evidence="5">
    <location>
        <begin position="73"/>
        <end position="93"/>
    </location>
</feature>
<keyword evidence="4 5" id="KW-0472">Membrane</keyword>
<feature type="transmembrane region" description="Helical" evidence="5">
    <location>
        <begin position="309"/>
        <end position="324"/>
    </location>
</feature>
<keyword evidence="2 5" id="KW-0812">Transmembrane</keyword>
<feature type="transmembrane region" description="Helical" evidence="5">
    <location>
        <begin position="127"/>
        <end position="143"/>
    </location>
</feature>
<dbReference type="Proteomes" id="UP001526430">
    <property type="component" value="Unassembled WGS sequence"/>
</dbReference>
<protein>
    <submittedName>
        <fullName evidence="7">Calcium/sodium antiporter</fullName>
    </submittedName>
</protein>
<feature type="transmembrane region" description="Helical" evidence="5">
    <location>
        <begin position="282"/>
        <end position="302"/>
    </location>
</feature>
<comment type="subcellular location">
    <subcellularLocation>
        <location evidence="1">Membrane</location>
        <topology evidence="1">Multi-pass membrane protein</topology>
    </subcellularLocation>
</comment>
<feature type="domain" description="Sodium/calcium exchanger membrane region" evidence="6">
    <location>
        <begin position="183"/>
        <end position="323"/>
    </location>
</feature>
<keyword evidence="8" id="KW-1185">Reference proteome</keyword>
<reference evidence="7 8" key="1">
    <citation type="submission" date="2022-10" db="EMBL/GenBank/DDBJ databases">
        <title>Roseococcus glaciei nov., sp. nov., isolated from glacier.</title>
        <authorList>
            <person name="Liu Q."/>
            <person name="Xin Y.-H."/>
        </authorList>
    </citation>
    <scope>NUCLEOTIDE SEQUENCE [LARGE SCALE GENOMIC DNA]</scope>
    <source>
        <strain evidence="7 8">MDT2-1-1</strain>
    </source>
</reference>
<dbReference type="InterPro" id="IPR044880">
    <property type="entry name" value="NCX_ion-bd_dom_sf"/>
</dbReference>
<dbReference type="Gene3D" id="6.10.280.80">
    <property type="entry name" value="NCX, peripheral helical region"/>
    <property type="match status" value="1"/>
</dbReference>
<accession>A0ABT3P1P6</accession>
<dbReference type="InterPro" id="IPR004481">
    <property type="entry name" value="K/Na/Ca-exchanger"/>
</dbReference>
<feature type="domain" description="Sodium/calcium exchanger membrane region" evidence="6">
    <location>
        <begin position="4"/>
        <end position="143"/>
    </location>
</feature>
<feature type="transmembrane region" description="Helical" evidence="5">
    <location>
        <begin position="248"/>
        <end position="270"/>
    </location>
</feature>
<evidence type="ECO:0000256" key="2">
    <source>
        <dbReference type="ARBA" id="ARBA00022692"/>
    </source>
</evidence>
<evidence type="ECO:0000256" key="1">
    <source>
        <dbReference type="ARBA" id="ARBA00004141"/>
    </source>
</evidence>
<feature type="transmembrane region" description="Helical" evidence="5">
    <location>
        <begin position="177"/>
        <end position="198"/>
    </location>
</feature>
<feature type="transmembrane region" description="Helical" evidence="5">
    <location>
        <begin position="218"/>
        <end position="241"/>
    </location>
</feature>
<evidence type="ECO:0000256" key="5">
    <source>
        <dbReference type="SAM" id="Phobius"/>
    </source>
</evidence>
<name>A0ABT3P1P6_9PROT</name>
<dbReference type="Gene3D" id="1.20.1420.30">
    <property type="entry name" value="NCX, central ion-binding region"/>
    <property type="match status" value="2"/>
</dbReference>
<evidence type="ECO:0000313" key="8">
    <source>
        <dbReference type="Proteomes" id="UP001526430"/>
    </source>
</evidence>
<evidence type="ECO:0000256" key="3">
    <source>
        <dbReference type="ARBA" id="ARBA00022989"/>
    </source>
</evidence>
<sequence length="326" mass="32813">MDTALLLLGGLALLALGGEFLVRGAVRVAERIGVSPLLIGLTLVGFGTSTPELVTSVQAALAGSPGIAVGNVVGSNIANVLLILGIAALLSPIRVSSGALGRDGVLGAAAALAVVVIGFTLPLGRTVGALLLAALVAYLVHAWRTERAGTDGHSAAYEKAEAFEGTHPTLHAPAAGAAPLLVSLGMALGGLVLVVVGGRLMVDGAVALAQSLGISETVIGLTIVAVGTSMPELVTSLVAAVRRQSDVALGNVLGSNIYNVLGILGVTAVISPTVVPPEIARFDSPVMLTVSLALLVFAWTGLRIGRREGGVLIAAYVAYVWWIWPA</sequence>
<feature type="transmembrane region" description="Helical" evidence="5">
    <location>
        <begin position="105"/>
        <end position="121"/>
    </location>
</feature>
<dbReference type="Pfam" id="PF01699">
    <property type="entry name" value="Na_Ca_ex"/>
    <property type="match status" value="2"/>
</dbReference>